<dbReference type="PANTHER" id="PTHR21066">
    <property type="entry name" value="ODORANT-BINDING PROTEIN 59A-RELATED"/>
    <property type="match status" value="1"/>
</dbReference>
<reference evidence="5" key="1">
    <citation type="submission" date="2018-08" db="EMBL/GenBank/DDBJ databases">
        <title>Functional characterizations of odorant binding protein from Cylas formicarius (Fabricius).</title>
        <authorList>
            <person name="Hua J."/>
            <person name="Chen T."/>
            <person name="Huang Y."/>
            <person name="Li Y."/>
            <person name="Wu C."/>
            <person name="Li H."/>
            <person name="Chen K."/>
            <person name="Li Z."/>
            <person name="Ma D."/>
        </authorList>
    </citation>
    <scope>NUCLEOTIDE SEQUENCE</scope>
</reference>
<gene>
    <name evidence="5" type="primary">OBP11</name>
</gene>
<organism evidence="5">
    <name type="scientific">Cylas formicarius</name>
    <name type="common">Sweet potato weevil</name>
    <name type="synonym">Attelabus formicarius</name>
    <dbReference type="NCBI Taxonomy" id="197179"/>
    <lineage>
        <taxon>Eukaryota</taxon>
        <taxon>Metazoa</taxon>
        <taxon>Ecdysozoa</taxon>
        <taxon>Arthropoda</taxon>
        <taxon>Hexapoda</taxon>
        <taxon>Insecta</taxon>
        <taxon>Pterygota</taxon>
        <taxon>Neoptera</taxon>
        <taxon>Endopterygota</taxon>
        <taxon>Coleoptera</taxon>
        <taxon>Polyphaga</taxon>
        <taxon>Cucujiformia</taxon>
        <taxon>Brentidae</taxon>
        <taxon>Cyladinae</taxon>
        <taxon>Cylas</taxon>
    </lineage>
</organism>
<evidence type="ECO:0000256" key="2">
    <source>
        <dbReference type="ARBA" id="ARBA00008098"/>
    </source>
</evidence>
<dbReference type="EMBL" id="MH716475">
    <property type="protein sequence ID" value="QFO46775.1"/>
    <property type="molecule type" value="mRNA"/>
</dbReference>
<keyword evidence="4" id="KW-0732">Signal</keyword>
<feature type="signal peptide" evidence="4">
    <location>
        <begin position="1"/>
        <end position="20"/>
    </location>
</feature>
<keyword evidence="3" id="KW-0964">Secreted</keyword>
<sequence>MNNIVNVCISVTAALCLVMAYDFQDAAFNQYLALEHEDGYNSLYDNSFHPRNRRDEDAVNDDKCKRRHRRPALCCAENTFEERHDREKELYRTCFKEVIGVEKPEKHEHRRDPFSCEEAEKRKNDMMCVMQCVAQKKGLIDDEGNPKENEINNFLKETMDKEPWFESVREKLVNTCITEAKNSARNQSTCNPSGASLKHCLFREIQLSCPDDQIKDRRSCDRFQEKIRQGVTKFDPVPAHPGDNGD</sequence>
<dbReference type="SUPFAM" id="SSF47565">
    <property type="entry name" value="Insect pheromone/odorant-binding proteins"/>
    <property type="match status" value="1"/>
</dbReference>
<evidence type="ECO:0000256" key="4">
    <source>
        <dbReference type="SAM" id="SignalP"/>
    </source>
</evidence>
<dbReference type="Pfam" id="PF01395">
    <property type="entry name" value="PBP_GOBP"/>
    <property type="match status" value="1"/>
</dbReference>
<accession>A0A6B7ME09</accession>
<dbReference type="InterPro" id="IPR036728">
    <property type="entry name" value="PBP_GOBP_sf"/>
</dbReference>
<dbReference type="Gene3D" id="1.10.238.270">
    <property type="match status" value="1"/>
</dbReference>
<evidence type="ECO:0000313" key="5">
    <source>
        <dbReference type="EMBL" id="QFO46775.1"/>
    </source>
</evidence>
<dbReference type="AlphaFoldDB" id="A0A6B7ME09"/>
<comment type="similarity">
    <text evidence="2">Belongs to the PBP/GOBP family.</text>
</comment>
<comment type="subcellular location">
    <subcellularLocation>
        <location evidence="1">Secreted</location>
    </subcellularLocation>
</comment>
<protein>
    <submittedName>
        <fullName evidence="5">Odorant binding protein</fullName>
    </submittedName>
</protein>
<dbReference type="InterPro" id="IPR006170">
    <property type="entry name" value="PBP/GOBP"/>
</dbReference>
<dbReference type="PANTHER" id="PTHR21066:SF17">
    <property type="entry name" value="AGAP011368-PA"/>
    <property type="match status" value="1"/>
</dbReference>
<dbReference type="GO" id="GO:0005576">
    <property type="term" value="C:extracellular region"/>
    <property type="evidence" value="ECO:0007669"/>
    <property type="project" value="UniProtKB-SubCell"/>
</dbReference>
<dbReference type="InterPro" id="IPR052295">
    <property type="entry name" value="Odorant-binding_protein"/>
</dbReference>
<dbReference type="GO" id="GO:0005549">
    <property type="term" value="F:odorant binding"/>
    <property type="evidence" value="ECO:0007669"/>
    <property type="project" value="InterPro"/>
</dbReference>
<feature type="chain" id="PRO_5025565273" evidence="4">
    <location>
        <begin position="21"/>
        <end position="246"/>
    </location>
</feature>
<proteinExistence type="evidence at transcript level"/>
<evidence type="ECO:0000256" key="3">
    <source>
        <dbReference type="ARBA" id="ARBA00022525"/>
    </source>
</evidence>
<evidence type="ECO:0000256" key="1">
    <source>
        <dbReference type="ARBA" id="ARBA00004613"/>
    </source>
</evidence>
<name>A0A6B7ME09_CYLFO</name>